<dbReference type="PANTHER" id="PTHR47679:SF1">
    <property type="entry name" value="PROTEIN TORNADO 1"/>
    <property type="match status" value="1"/>
</dbReference>
<evidence type="ECO:0008006" key="3">
    <source>
        <dbReference type="Google" id="ProtNLM"/>
    </source>
</evidence>
<sequence length="1099" mass="123839">MDLPAVEVRVIREVNDLEELIAELTSPSCTLEALKVEKGEGVEPLAFVEAGEIRERFAGALGASKTLKSLDVAFCCDMLKVDDLCTLLQSNEVLKSLTVCSRFAESRSVAGRYTSLRVMLEQNSTLKRLGITHLDGERWDLTELASFLGSQSLLEQLSIEFHYGQGLLCLEKIFEMLAVNTNLRCLEVTCNPAFFFYQVATCKAVDNALSAAFSRNEGSDHQANETLTRLVLPLDLAYLIPTIFRSNQTIRELVLTEKTPRECSSGSSSFQVASRAAGFHEKLYTNGCLSLPECIVILLQALEKNNTLRLLDLSGCSAVQERQDLCDAILNCLETKPWLHLNLQDTPLSESESRFTTIQQKLQQNAKFREAFGNWTPQLVNSTGARVFLCGSPQAGKTALRQSLMRSNALKHSGHEAYLQGGLVEWAEQVVQNARTTFKDIVNISPNIYALNARSTSAVRPVLDFVFESLQQLLRRMPRVFAEGTPHETDNGFATKLYMQHILAQSFSRAIRNTPSKGGIILHPNDLMRLMLNLDICYESDPGNLDAGIYIPTILDANFSIPEREKIVEGSRQLTWPPSQQQNPKWVFLGRRLECKDRIRTFLTPGFFPRLQVALHNSFVKDGILSVDFKLNKGLITLNFQGIDVFVESSGDVGYYIDVLVRSSWNHDKTLEIIEKDIVRVIHETTHKCRGVWLVQSILRPQCVQELTLLKYRKDQVVAMETLKQELFMRGCDDATKHWYTWKHVVGQGTNGQEIVVLETSYDPIVKLLGEKETTTFMEWRRSQLEEVSSMLKVVEESTTKDHGEHVASSSDFRVCSNVLRRTPSGFHESTLVNIEGSAKYVKELLEDLANRIIKNQEVVGERIIETFKEEFAQMKKVENELQQELSRKLDGLMEFTVQLQQRRFPRIVYFIQNEGMTAFGKLLTCDIVPGLHHAQLHLMCEHIHGFHDVDGQKGWNVKLESETFHKIRPLLERGLQVLSILLKVGAQLTVGLASQVPMLTLGSGILSAASEVLPDRLATTSYNRTNGSSKHQEVADKWLVDILKCVPDIGQTFDLHKVMYSGQHNGQVAWVCGMHMRLGLNSKSLRLIGEDNVDRTTM</sequence>
<protein>
    <recommendedName>
        <fullName evidence="3">C-terminal of Roc (COR) domain-containing protein</fullName>
    </recommendedName>
</protein>
<proteinExistence type="predicted"/>
<name>A0ABP0TZE2_9BRYO</name>
<dbReference type="Proteomes" id="UP001497512">
    <property type="component" value="Chromosome 15"/>
</dbReference>
<dbReference type="InterPro" id="IPR032675">
    <property type="entry name" value="LRR_dom_sf"/>
</dbReference>
<evidence type="ECO:0000313" key="2">
    <source>
        <dbReference type="Proteomes" id="UP001497512"/>
    </source>
</evidence>
<accession>A0ABP0TZE2</accession>
<dbReference type="EMBL" id="OZ019907">
    <property type="protein sequence ID" value="CAK9206275.1"/>
    <property type="molecule type" value="Genomic_DNA"/>
</dbReference>
<dbReference type="SUPFAM" id="SSF52047">
    <property type="entry name" value="RNI-like"/>
    <property type="match status" value="1"/>
</dbReference>
<dbReference type="Gene3D" id="3.80.10.10">
    <property type="entry name" value="Ribonuclease Inhibitor"/>
    <property type="match status" value="1"/>
</dbReference>
<organism evidence="1 2">
    <name type="scientific">Sphagnum troendelagicum</name>
    <dbReference type="NCBI Taxonomy" id="128251"/>
    <lineage>
        <taxon>Eukaryota</taxon>
        <taxon>Viridiplantae</taxon>
        <taxon>Streptophyta</taxon>
        <taxon>Embryophyta</taxon>
        <taxon>Bryophyta</taxon>
        <taxon>Sphagnophytina</taxon>
        <taxon>Sphagnopsida</taxon>
        <taxon>Sphagnales</taxon>
        <taxon>Sphagnaceae</taxon>
        <taxon>Sphagnum</taxon>
    </lineage>
</organism>
<dbReference type="PANTHER" id="PTHR47679">
    <property type="entry name" value="PROTEIN TORNADO 1"/>
    <property type="match status" value="1"/>
</dbReference>
<evidence type="ECO:0000313" key="1">
    <source>
        <dbReference type="EMBL" id="CAK9206275.1"/>
    </source>
</evidence>
<keyword evidence="2" id="KW-1185">Reference proteome</keyword>
<reference evidence="1" key="1">
    <citation type="submission" date="2024-02" db="EMBL/GenBank/DDBJ databases">
        <authorList>
            <consortium name="ELIXIR-Norway"/>
            <consortium name="Elixir Norway"/>
        </authorList>
    </citation>
    <scope>NUCLEOTIDE SEQUENCE</scope>
</reference>
<gene>
    <name evidence="1" type="ORF">CSSPTR1EN2_LOCUS8267</name>
</gene>